<sequence>MVTLTVSITGLVFRRHPAFSSLCGLSLDQFFDDVLHALFLLFALHTASIPIITIFRHILPCASFPIQPHSSSPDLTVLLSIAPHILFCISFPRQPQTNKYSFSPIPPHTHPSSLFLIFILHATLVPISTVFRRRSPYVFPSIPIPFPIPLQPIISLLTQRRFPTFSTCPSSPFLPHTVLTLNSAPNLHFADRRRCHDDTNTHYPLVGACMYI</sequence>
<reference evidence="2" key="1">
    <citation type="journal article" date="2020" name="New Phytol.">
        <title>Comparative genomics reveals dynamic genome evolution in host specialist ectomycorrhizal fungi.</title>
        <authorList>
            <person name="Lofgren L.A."/>
            <person name="Nguyen N.H."/>
            <person name="Vilgalys R."/>
            <person name="Ruytinx J."/>
            <person name="Liao H.L."/>
            <person name="Branco S."/>
            <person name="Kuo A."/>
            <person name="LaButti K."/>
            <person name="Lipzen A."/>
            <person name="Andreopoulos W."/>
            <person name="Pangilinan J."/>
            <person name="Riley R."/>
            <person name="Hundley H."/>
            <person name="Na H."/>
            <person name="Barry K."/>
            <person name="Grigoriev I.V."/>
            <person name="Stajich J.E."/>
            <person name="Kennedy P.G."/>
        </authorList>
    </citation>
    <scope>NUCLEOTIDE SEQUENCE</scope>
    <source>
        <strain evidence="2">MN1</strain>
    </source>
</reference>
<name>A0A9P7JBM4_9AGAM</name>
<dbReference type="Proteomes" id="UP000807769">
    <property type="component" value="Unassembled WGS sequence"/>
</dbReference>
<dbReference type="RefSeq" id="XP_041190975.1">
    <property type="nucleotide sequence ID" value="XM_041343216.1"/>
</dbReference>
<dbReference type="AlphaFoldDB" id="A0A9P7JBM4"/>
<proteinExistence type="predicted"/>
<keyword evidence="1" id="KW-1133">Transmembrane helix</keyword>
<keyword evidence="1" id="KW-0812">Transmembrane</keyword>
<organism evidence="2 3">
    <name type="scientific">Suillus subaureus</name>
    <dbReference type="NCBI Taxonomy" id="48587"/>
    <lineage>
        <taxon>Eukaryota</taxon>
        <taxon>Fungi</taxon>
        <taxon>Dikarya</taxon>
        <taxon>Basidiomycota</taxon>
        <taxon>Agaricomycotina</taxon>
        <taxon>Agaricomycetes</taxon>
        <taxon>Agaricomycetidae</taxon>
        <taxon>Boletales</taxon>
        <taxon>Suillineae</taxon>
        <taxon>Suillaceae</taxon>
        <taxon>Suillus</taxon>
    </lineage>
</organism>
<evidence type="ECO:0000313" key="3">
    <source>
        <dbReference type="Proteomes" id="UP000807769"/>
    </source>
</evidence>
<accession>A0A9P7JBM4</accession>
<dbReference type="EMBL" id="JABBWG010000025">
    <property type="protein sequence ID" value="KAG1812952.1"/>
    <property type="molecule type" value="Genomic_DNA"/>
</dbReference>
<feature type="transmembrane region" description="Helical" evidence="1">
    <location>
        <begin position="112"/>
        <end position="131"/>
    </location>
</feature>
<gene>
    <name evidence="2" type="ORF">BJ212DRAFT_441819</name>
</gene>
<keyword evidence="3" id="KW-1185">Reference proteome</keyword>
<dbReference type="OrthoDB" id="10559847at2759"/>
<protein>
    <submittedName>
        <fullName evidence="2">Uncharacterized protein</fullName>
    </submittedName>
</protein>
<evidence type="ECO:0000313" key="2">
    <source>
        <dbReference type="EMBL" id="KAG1812952.1"/>
    </source>
</evidence>
<evidence type="ECO:0000256" key="1">
    <source>
        <dbReference type="SAM" id="Phobius"/>
    </source>
</evidence>
<dbReference type="GeneID" id="64637232"/>
<feature type="transmembrane region" description="Helical" evidence="1">
    <location>
        <begin position="36"/>
        <end position="55"/>
    </location>
</feature>
<comment type="caution">
    <text evidence="2">The sequence shown here is derived from an EMBL/GenBank/DDBJ whole genome shotgun (WGS) entry which is preliminary data.</text>
</comment>
<keyword evidence="1" id="KW-0472">Membrane</keyword>